<organism evidence="3 4">
    <name type="scientific">Fodinicola feengrottensis</name>
    <dbReference type="NCBI Taxonomy" id="435914"/>
    <lineage>
        <taxon>Bacteria</taxon>
        <taxon>Bacillati</taxon>
        <taxon>Actinomycetota</taxon>
        <taxon>Actinomycetes</taxon>
        <taxon>Mycobacteriales</taxon>
        <taxon>Fodinicola</taxon>
    </lineage>
</organism>
<feature type="transmembrane region" description="Helical" evidence="1">
    <location>
        <begin position="7"/>
        <end position="25"/>
    </location>
</feature>
<name>A0ABN2IID3_9ACTN</name>
<dbReference type="RefSeq" id="WP_344313894.1">
    <property type="nucleotide sequence ID" value="NZ_BAAANY010000030.1"/>
</dbReference>
<dbReference type="InterPro" id="IPR002881">
    <property type="entry name" value="DUF58"/>
</dbReference>
<keyword evidence="1" id="KW-0812">Transmembrane</keyword>
<dbReference type="PANTHER" id="PTHR34351">
    <property type="entry name" value="SLR1927 PROTEIN-RELATED"/>
    <property type="match status" value="1"/>
</dbReference>
<keyword evidence="4" id="KW-1185">Reference proteome</keyword>
<evidence type="ECO:0000259" key="2">
    <source>
        <dbReference type="Pfam" id="PF01882"/>
    </source>
</evidence>
<accession>A0ABN2IID3</accession>
<protein>
    <recommendedName>
        <fullName evidence="2">DUF58 domain-containing protein</fullName>
    </recommendedName>
</protein>
<evidence type="ECO:0000313" key="4">
    <source>
        <dbReference type="Proteomes" id="UP001500618"/>
    </source>
</evidence>
<keyword evidence="1" id="KW-1133">Transmembrane helix</keyword>
<comment type="caution">
    <text evidence="3">The sequence shown here is derived from an EMBL/GenBank/DDBJ whole genome shotgun (WGS) entry which is preliminary data.</text>
</comment>
<dbReference type="EMBL" id="BAAANY010000030">
    <property type="protein sequence ID" value="GAA1705355.1"/>
    <property type="molecule type" value="Genomic_DNA"/>
</dbReference>
<dbReference type="PANTHER" id="PTHR34351:SF1">
    <property type="entry name" value="SLR1927 PROTEIN"/>
    <property type="match status" value="1"/>
</dbReference>
<dbReference type="Proteomes" id="UP001500618">
    <property type="component" value="Unassembled WGS sequence"/>
</dbReference>
<evidence type="ECO:0000256" key="1">
    <source>
        <dbReference type="SAM" id="Phobius"/>
    </source>
</evidence>
<evidence type="ECO:0000313" key="3">
    <source>
        <dbReference type="EMBL" id="GAA1705355.1"/>
    </source>
</evidence>
<sequence length="378" mass="40664">MTRLTGRGIAVLVAAVALFVAGQWLGYPVLLVLAAIGAGVEVASLIVGAHRPRATVSREVYPDRVARGGAALARLRVRNPGTRWQTGFTAGDWVGERFRHVVVRPLRQGATAEYSYELPTEVRGRHTVGPLTLDREDALGLGRSRLTTGDTATLWVHPRTLPMRAISSGRLRNHYAGPPTAYALGGSMDLREVREYVPGDEVRHLHWKATAKTGQLMVRDYVDPNQPRFTTLLDTRQDFMPASVFEDAVDLAASLLVSAVQADYRCRFLSTCGLDVATASGVRSGARQVLDELCQLGRAEQTGPLVPPQLGGGGGLVVVLSELSPADRTALAAIRGRFATVVLIMVGGRTEVAIPGVRVLSAATAEDAVHRWNTVISR</sequence>
<gene>
    <name evidence="3" type="ORF">GCM10009765_63200</name>
</gene>
<reference evidence="3 4" key="1">
    <citation type="journal article" date="2019" name="Int. J. Syst. Evol. Microbiol.">
        <title>The Global Catalogue of Microorganisms (GCM) 10K type strain sequencing project: providing services to taxonomists for standard genome sequencing and annotation.</title>
        <authorList>
            <consortium name="The Broad Institute Genomics Platform"/>
            <consortium name="The Broad Institute Genome Sequencing Center for Infectious Disease"/>
            <person name="Wu L."/>
            <person name="Ma J."/>
        </authorList>
    </citation>
    <scope>NUCLEOTIDE SEQUENCE [LARGE SCALE GENOMIC DNA]</scope>
    <source>
        <strain evidence="3 4">JCM 14718</strain>
    </source>
</reference>
<feature type="domain" description="DUF58" evidence="2">
    <location>
        <begin position="192"/>
        <end position="361"/>
    </location>
</feature>
<keyword evidence="1" id="KW-0472">Membrane</keyword>
<dbReference type="Pfam" id="PF01882">
    <property type="entry name" value="DUF58"/>
    <property type="match status" value="1"/>
</dbReference>
<proteinExistence type="predicted"/>